<proteinExistence type="inferred from homology"/>
<dbReference type="PIRSF" id="PIRSF037251">
    <property type="entry name" value="Arylacetamide_deacetylase"/>
    <property type="match status" value="1"/>
</dbReference>
<name>A0A1S3HRA7_LINAN</name>
<dbReference type="PANTHER" id="PTHR48081:SF8">
    <property type="entry name" value="ALPHA_BETA HYDROLASE FOLD-3 DOMAIN-CONTAINING PROTEIN-RELATED"/>
    <property type="match status" value="1"/>
</dbReference>
<evidence type="ECO:0000313" key="6">
    <source>
        <dbReference type="Proteomes" id="UP000085678"/>
    </source>
</evidence>
<accession>A0A1S3HRA7</accession>
<dbReference type="RefSeq" id="XP_013388570.1">
    <property type="nucleotide sequence ID" value="XM_013533116.1"/>
</dbReference>
<keyword evidence="4" id="KW-0732">Signal</keyword>
<gene>
    <name evidence="7" type="primary">LOC106157455</name>
</gene>
<feature type="domain" description="Alpha/beta hydrolase fold-3" evidence="5">
    <location>
        <begin position="112"/>
        <end position="268"/>
    </location>
</feature>
<dbReference type="Pfam" id="PF07859">
    <property type="entry name" value="Abhydrolase_3"/>
    <property type="match status" value="2"/>
</dbReference>
<feature type="active site" evidence="3">
    <location>
        <position position="190"/>
    </location>
</feature>
<dbReference type="GeneID" id="106157455"/>
<feature type="chain" id="PRO_5010376891" evidence="4">
    <location>
        <begin position="21"/>
        <end position="405"/>
    </location>
</feature>
<evidence type="ECO:0000256" key="3">
    <source>
        <dbReference type="PIRSR" id="PIRSR037251-1"/>
    </source>
</evidence>
<keyword evidence="6" id="KW-1185">Reference proteome</keyword>
<evidence type="ECO:0000256" key="1">
    <source>
        <dbReference type="ARBA" id="ARBA00010515"/>
    </source>
</evidence>
<evidence type="ECO:0000256" key="2">
    <source>
        <dbReference type="ARBA" id="ARBA00022801"/>
    </source>
</evidence>
<sequence length="405" mass="45340">MRCCGARCLLLVAVAVAGLAYMAYVPVPDDFDNPWEIRPIIWSTKLGPYLFWLGEKLGYGTELEQLRALFEKMGDMVPPDPNSSVKVTKTQFKGVNVRVYDPIKIKGKRPALIYLHGGGWTIGSSAVYDSTTRSIAEELGMVVVSVDYRLAPEHKYPAGLEDSVAVTVYLLENSAKYNVDPNRVAVGGDSAGGNLAAAVALKLRDQKVTPFLKLQLLIYPALQLIDNQLPSVQQNNKLGINLKSELMVKFWLSYSLGIAKADLNLLNLMLNNQHLSEEVLKRGREFVHPSLLEGKYIPKDYKPYKNQGLSKPPISAEFERVVMDPYFSPVMAETLQGVPEACLITAEYDILRDDGLLFKRRLEEAKVKVTHHHYKTFHGIYDGQHGHIKMFPQVHRGVLDCLKNV</sequence>
<dbReference type="SUPFAM" id="SSF53474">
    <property type="entry name" value="alpha/beta-Hydrolases"/>
    <property type="match status" value="1"/>
</dbReference>
<dbReference type="KEGG" id="lak:106157455"/>
<feature type="signal peptide" evidence="4">
    <location>
        <begin position="1"/>
        <end position="20"/>
    </location>
</feature>
<comment type="similarity">
    <text evidence="1">Belongs to the 'GDXG' lipolytic enzyme family.</text>
</comment>
<dbReference type="InterPro" id="IPR017157">
    <property type="entry name" value="Arylacetamide_deacetylase"/>
</dbReference>
<evidence type="ECO:0000259" key="5">
    <source>
        <dbReference type="Pfam" id="PF07859"/>
    </source>
</evidence>
<evidence type="ECO:0000313" key="7">
    <source>
        <dbReference type="RefSeq" id="XP_013388570.1"/>
    </source>
</evidence>
<feature type="active site" evidence="3">
    <location>
        <position position="378"/>
    </location>
</feature>
<dbReference type="PANTHER" id="PTHR48081">
    <property type="entry name" value="AB HYDROLASE SUPERFAMILY PROTEIN C4A8.06C"/>
    <property type="match status" value="1"/>
</dbReference>
<dbReference type="InParanoid" id="A0A1S3HRA7"/>
<dbReference type="STRING" id="7574.A0A1S3HRA7"/>
<organism evidence="6 7">
    <name type="scientific">Lingula anatina</name>
    <name type="common">Brachiopod</name>
    <name type="synonym">Lingula unguis</name>
    <dbReference type="NCBI Taxonomy" id="7574"/>
    <lineage>
        <taxon>Eukaryota</taxon>
        <taxon>Metazoa</taxon>
        <taxon>Spiralia</taxon>
        <taxon>Lophotrochozoa</taxon>
        <taxon>Brachiopoda</taxon>
        <taxon>Linguliformea</taxon>
        <taxon>Lingulata</taxon>
        <taxon>Lingulida</taxon>
        <taxon>Linguloidea</taxon>
        <taxon>Lingulidae</taxon>
        <taxon>Lingula</taxon>
    </lineage>
</organism>
<dbReference type="InterPro" id="IPR013094">
    <property type="entry name" value="AB_hydrolase_3"/>
</dbReference>
<dbReference type="AlphaFoldDB" id="A0A1S3HRA7"/>
<dbReference type="OrthoDB" id="408631at2759"/>
<dbReference type="GO" id="GO:0052689">
    <property type="term" value="F:carboxylic ester hydrolase activity"/>
    <property type="evidence" value="ECO:0007669"/>
    <property type="project" value="InterPro"/>
</dbReference>
<dbReference type="Gene3D" id="3.40.50.1820">
    <property type="entry name" value="alpha/beta hydrolase"/>
    <property type="match status" value="1"/>
</dbReference>
<feature type="active site" evidence="3">
    <location>
        <position position="349"/>
    </location>
</feature>
<dbReference type="ESTHER" id="linun-a0a1s3hra7">
    <property type="family name" value="Arylacetamide_deacetylase"/>
</dbReference>
<reference evidence="7" key="1">
    <citation type="submission" date="2025-08" db="UniProtKB">
        <authorList>
            <consortium name="RefSeq"/>
        </authorList>
    </citation>
    <scope>IDENTIFICATION</scope>
    <source>
        <tissue evidence="7">Gonads</tissue>
    </source>
</reference>
<dbReference type="Proteomes" id="UP000085678">
    <property type="component" value="Unplaced"/>
</dbReference>
<dbReference type="InterPro" id="IPR050300">
    <property type="entry name" value="GDXG_lipolytic_enzyme"/>
</dbReference>
<dbReference type="GO" id="GO:0016020">
    <property type="term" value="C:membrane"/>
    <property type="evidence" value="ECO:0007669"/>
    <property type="project" value="InterPro"/>
</dbReference>
<protein>
    <submittedName>
        <fullName evidence="7">Arylacetamide deacetylase</fullName>
    </submittedName>
</protein>
<feature type="domain" description="Alpha/beta hydrolase fold-3" evidence="5">
    <location>
        <begin position="322"/>
        <end position="379"/>
    </location>
</feature>
<evidence type="ECO:0000256" key="4">
    <source>
        <dbReference type="SAM" id="SignalP"/>
    </source>
</evidence>
<keyword evidence="2" id="KW-0378">Hydrolase</keyword>
<dbReference type="InterPro" id="IPR029058">
    <property type="entry name" value="AB_hydrolase_fold"/>
</dbReference>